<dbReference type="AlphaFoldDB" id="A0A270B4U9"/>
<evidence type="ECO:0000313" key="1">
    <source>
        <dbReference type="EMBL" id="PAL20029.1"/>
    </source>
</evidence>
<name>A0A270B4U9_9PROT</name>
<sequence length="129" mass="14739">MALDIDGLVRHPYASSSGQYGKGIDLEMMGDGTMFLTELVVDHFGARPAGFGITRGWYFQVDQAFHWHRVDHPNQYDCGTEAHHTHHLVVAEHFEHALKERKFTQVRERVFAISDVNVTSDPSALKWME</sequence>
<proteinExistence type="predicted"/>
<accession>A0A270B4U9</accession>
<reference evidence="1 2" key="1">
    <citation type="submission" date="2017-04" db="EMBL/GenBank/DDBJ databases">
        <title>Kefir bacterial isolates.</title>
        <authorList>
            <person name="Kim Y."/>
            <person name="Blasche S."/>
            <person name="Patil K.R."/>
        </authorList>
    </citation>
    <scope>NUCLEOTIDE SEQUENCE [LARGE SCALE GENOMIC DNA]</scope>
    <source>
        <strain evidence="1 2">KR-2</strain>
    </source>
</reference>
<comment type="caution">
    <text evidence="1">The sequence shown here is derived from an EMBL/GenBank/DDBJ whole genome shotgun (WGS) entry which is preliminary data.</text>
</comment>
<gene>
    <name evidence="1" type="ORF">B9K05_13325</name>
</gene>
<dbReference type="EMBL" id="NDFP01000025">
    <property type="protein sequence ID" value="PAL20029.1"/>
    <property type="molecule type" value="Genomic_DNA"/>
</dbReference>
<evidence type="ECO:0000313" key="2">
    <source>
        <dbReference type="Proteomes" id="UP000216033"/>
    </source>
</evidence>
<dbReference type="Proteomes" id="UP000216033">
    <property type="component" value="Unassembled WGS sequence"/>
</dbReference>
<keyword evidence="2" id="KW-1185">Reference proteome</keyword>
<dbReference type="OrthoDB" id="6942219at2"/>
<dbReference type="RefSeq" id="WP_095355316.1">
    <property type="nucleotide sequence ID" value="NZ_NDFO01000025.1"/>
</dbReference>
<protein>
    <submittedName>
        <fullName evidence="1">Uncharacterized protein</fullName>
    </submittedName>
</protein>
<organism evidence="1 2">
    <name type="scientific">Acetobacter syzygii</name>
    <dbReference type="NCBI Taxonomy" id="146476"/>
    <lineage>
        <taxon>Bacteria</taxon>
        <taxon>Pseudomonadati</taxon>
        <taxon>Pseudomonadota</taxon>
        <taxon>Alphaproteobacteria</taxon>
        <taxon>Acetobacterales</taxon>
        <taxon>Acetobacteraceae</taxon>
        <taxon>Acetobacter</taxon>
    </lineage>
</organism>